<accession>A0A158JHH8</accession>
<feature type="domain" description="Solute-binding protein family 3/N-terminal" evidence="3">
    <location>
        <begin position="28"/>
        <end position="253"/>
    </location>
</feature>
<dbReference type="InterPro" id="IPR001638">
    <property type="entry name" value="Solute-binding_3/MltF_N"/>
</dbReference>
<feature type="signal peptide" evidence="2">
    <location>
        <begin position="1"/>
        <end position="26"/>
    </location>
</feature>
<dbReference type="OrthoDB" id="7241844at2"/>
<evidence type="ECO:0000256" key="2">
    <source>
        <dbReference type="SAM" id="SignalP"/>
    </source>
</evidence>
<protein>
    <submittedName>
        <fullName evidence="4">Extracellular solute-binding protein</fullName>
    </submittedName>
</protein>
<proteinExistence type="predicted"/>
<dbReference type="SUPFAM" id="SSF53850">
    <property type="entry name" value="Periplasmic binding protein-like II"/>
    <property type="match status" value="1"/>
</dbReference>
<dbReference type="PANTHER" id="PTHR35936">
    <property type="entry name" value="MEMBRANE-BOUND LYTIC MUREIN TRANSGLYCOSYLASE F"/>
    <property type="match status" value="1"/>
</dbReference>
<dbReference type="PANTHER" id="PTHR35936:SF17">
    <property type="entry name" value="ARGININE-BINDING EXTRACELLULAR PROTEIN ARTP"/>
    <property type="match status" value="1"/>
</dbReference>
<gene>
    <name evidence="4" type="ORF">AWB69_07985</name>
</gene>
<dbReference type="EMBL" id="FCOK02000091">
    <property type="protein sequence ID" value="SAL68274.1"/>
    <property type="molecule type" value="Genomic_DNA"/>
</dbReference>
<reference evidence="4 5" key="1">
    <citation type="submission" date="2016-01" db="EMBL/GenBank/DDBJ databases">
        <authorList>
            <person name="Oliw E.H."/>
        </authorList>
    </citation>
    <scope>NUCLEOTIDE SEQUENCE [LARGE SCALE GENOMIC DNA]</scope>
    <source>
        <strain evidence="4">LMG 27134</strain>
    </source>
</reference>
<dbReference type="Proteomes" id="UP000054683">
    <property type="component" value="Unassembled WGS sequence"/>
</dbReference>
<evidence type="ECO:0000259" key="3">
    <source>
        <dbReference type="SMART" id="SM00062"/>
    </source>
</evidence>
<dbReference type="Gene3D" id="3.40.190.10">
    <property type="entry name" value="Periplasmic binding protein-like II"/>
    <property type="match status" value="2"/>
</dbReference>
<evidence type="ECO:0000313" key="4">
    <source>
        <dbReference type="EMBL" id="SAL68274.1"/>
    </source>
</evidence>
<evidence type="ECO:0000313" key="5">
    <source>
        <dbReference type="Proteomes" id="UP000054683"/>
    </source>
</evidence>
<organism evidence="4 5">
    <name type="scientific">Caballeronia udeis</name>
    <dbReference type="NCBI Taxonomy" id="1232866"/>
    <lineage>
        <taxon>Bacteria</taxon>
        <taxon>Pseudomonadati</taxon>
        <taxon>Pseudomonadota</taxon>
        <taxon>Betaproteobacteria</taxon>
        <taxon>Burkholderiales</taxon>
        <taxon>Burkholderiaceae</taxon>
        <taxon>Caballeronia</taxon>
    </lineage>
</organism>
<dbReference type="RefSeq" id="WP_062092099.1">
    <property type="nucleotide sequence ID" value="NZ_FCOK02000091.1"/>
</dbReference>
<dbReference type="SMART" id="SM00062">
    <property type="entry name" value="PBPb"/>
    <property type="match status" value="1"/>
</dbReference>
<feature type="chain" id="PRO_5008502097" evidence="2">
    <location>
        <begin position="27"/>
        <end position="260"/>
    </location>
</feature>
<keyword evidence="1 2" id="KW-0732">Signal</keyword>
<dbReference type="AlphaFoldDB" id="A0A158JHH8"/>
<dbReference type="Pfam" id="PF00497">
    <property type="entry name" value="SBP_bac_3"/>
    <property type="match status" value="1"/>
</dbReference>
<sequence>MKTLSKKLIVAAAIMFSYGMASSALADPVRVSVAGEPAPPLAWKNASGVWEGFEVDLAKAVCKASDIDCVIVSTVWDGIIPALQSKKIDVIWASMSITPEREKKIAFTIPYYNSPAEFIGNKDDKFDFTKNGLKGTTVGVEANTTFAQFMQKAYPSATVRLYNSQDAATADLSAGRVDLVISDAVALDDFIKGGGNACCERKFLPKDPLLDSGMAGGIRKDDSALKAKFDAGIRAIYASGEFNKIEKKYFKFDVGVPPKN</sequence>
<evidence type="ECO:0000256" key="1">
    <source>
        <dbReference type="ARBA" id="ARBA00022729"/>
    </source>
</evidence>
<name>A0A158JHH8_9BURK</name>